<evidence type="ECO:0000256" key="2">
    <source>
        <dbReference type="ARBA" id="ARBA00022801"/>
    </source>
</evidence>
<dbReference type="GO" id="GO:0030145">
    <property type="term" value="F:manganese ion binding"/>
    <property type="evidence" value="ECO:0007669"/>
    <property type="project" value="UniProtKB-UniRule"/>
</dbReference>
<evidence type="ECO:0000256" key="4">
    <source>
        <dbReference type="ARBA" id="ARBA00051722"/>
    </source>
</evidence>
<protein>
    <recommendedName>
        <fullName evidence="5">Tyrosine-protein phosphatase</fullName>
        <ecNumber evidence="5">3.1.3.48</ecNumber>
    </recommendedName>
</protein>
<dbReference type="Pfam" id="PF19567">
    <property type="entry name" value="CpsB_CapC"/>
    <property type="match status" value="1"/>
</dbReference>
<dbReference type="AlphaFoldDB" id="A0A1W1Y4S7"/>
<dbReference type="OrthoDB" id="9788539at2"/>
<sequence length="256" mass="29468">MIDSHCHILPEIDDGSESLEMTIDMVNQAKSDGITHILATPHHYDGRYLNYASDIEQQVAIVQEELDRRGINVILFPSQEVRVHIDLLDHIKKGEILFADLNQTYLLLELPSDSIPIYFDQLLFDLRVNDIQPVIVHPERHEILMKNPSLLAEYIKRGCYGQLTAASYLGKFGEEVQHAAEQMLDQGLVHLIASDAHRPEGNQRYLMTEALKKVEKKYGETTVFDLKQNAKSLINGDPLITDFHVEKKRQKRWRLF</sequence>
<accession>A0A1W1Y4S7</accession>
<dbReference type="PANTHER" id="PTHR39181">
    <property type="entry name" value="TYROSINE-PROTEIN PHOSPHATASE YWQE"/>
    <property type="match status" value="1"/>
</dbReference>
<dbReference type="GO" id="GO:0004725">
    <property type="term" value="F:protein tyrosine phosphatase activity"/>
    <property type="evidence" value="ECO:0007669"/>
    <property type="project" value="UniProtKB-UniRule"/>
</dbReference>
<keyword evidence="7" id="KW-1185">Reference proteome</keyword>
<dbReference type="SUPFAM" id="SSF89550">
    <property type="entry name" value="PHP domain-like"/>
    <property type="match status" value="1"/>
</dbReference>
<dbReference type="EMBL" id="FWXK01000001">
    <property type="protein sequence ID" value="SMC30738.1"/>
    <property type="molecule type" value="Genomic_DNA"/>
</dbReference>
<dbReference type="STRING" id="371602.SAMN04487984_0264"/>
<dbReference type="InterPro" id="IPR016667">
    <property type="entry name" value="Caps_polysacc_synth_CpsB/CapC"/>
</dbReference>
<proteinExistence type="inferred from homology"/>
<keyword evidence="3 5" id="KW-0904">Protein phosphatase</keyword>
<dbReference type="InterPro" id="IPR016195">
    <property type="entry name" value="Pol/histidinol_Pase-like"/>
</dbReference>
<organism evidence="6 7">
    <name type="scientific">Aerococcus suis</name>
    <dbReference type="NCBI Taxonomy" id="371602"/>
    <lineage>
        <taxon>Bacteria</taxon>
        <taxon>Bacillati</taxon>
        <taxon>Bacillota</taxon>
        <taxon>Bacilli</taxon>
        <taxon>Lactobacillales</taxon>
        <taxon>Aerococcaceae</taxon>
        <taxon>Aerococcus</taxon>
    </lineage>
</organism>
<dbReference type="Gene3D" id="3.20.20.140">
    <property type="entry name" value="Metal-dependent hydrolases"/>
    <property type="match status" value="1"/>
</dbReference>
<evidence type="ECO:0000256" key="5">
    <source>
        <dbReference type="PIRNR" id="PIRNR016557"/>
    </source>
</evidence>
<dbReference type="EC" id="3.1.3.48" evidence="5"/>
<evidence type="ECO:0000256" key="3">
    <source>
        <dbReference type="ARBA" id="ARBA00022912"/>
    </source>
</evidence>
<evidence type="ECO:0000313" key="7">
    <source>
        <dbReference type="Proteomes" id="UP000243884"/>
    </source>
</evidence>
<evidence type="ECO:0000256" key="1">
    <source>
        <dbReference type="ARBA" id="ARBA00005750"/>
    </source>
</evidence>
<dbReference type="RefSeq" id="WP_084097868.1">
    <property type="nucleotide sequence ID" value="NZ_FWXK01000001.1"/>
</dbReference>
<dbReference type="PANTHER" id="PTHR39181:SF1">
    <property type="entry name" value="TYROSINE-PROTEIN PHOSPHATASE YWQE"/>
    <property type="match status" value="1"/>
</dbReference>
<gene>
    <name evidence="6" type="ORF">SAMN04487984_0264</name>
</gene>
<comment type="catalytic activity">
    <reaction evidence="4 5">
        <text>O-phospho-L-tyrosyl-[protein] + H2O = L-tyrosyl-[protein] + phosphate</text>
        <dbReference type="Rhea" id="RHEA:10684"/>
        <dbReference type="Rhea" id="RHEA-COMP:10136"/>
        <dbReference type="Rhea" id="RHEA-COMP:20101"/>
        <dbReference type="ChEBI" id="CHEBI:15377"/>
        <dbReference type="ChEBI" id="CHEBI:43474"/>
        <dbReference type="ChEBI" id="CHEBI:46858"/>
        <dbReference type="ChEBI" id="CHEBI:61978"/>
        <dbReference type="EC" id="3.1.3.48"/>
    </reaction>
</comment>
<comment type="similarity">
    <text evidence="1 5">Belongs to the metallo-dependent hydrolases superfamily. CpsB/CapC family.</text>
</comment>
<keyword evidence="2 5" id="KW-0378">Hydrolase</keyword>
<name>A0A1W1Y4S7_9LACT</name>
<reference evidence="7" key="1">
    <citation type="submission" date="2017-04" db="EMBL/GenBank/DDBJ databases">
        <authorList>
            <person name="Varghese N."/>
            <person name="Submissions S."/>
        </authorList>
    </citation>
    <scope>NUCLEOTIDE SEQUENCE [LARGE SCALE GENOMIC DNA]</scope>
    <source>
        <strain evidence="7">DSM 21500</strain>
    </source>
</reference>
<dbReference type="Proteomes" id="UP000243884">
    <property type="component" value="Unassembled WGS sequence"/>
</dbReference>
<dbReference type="PIRSF" id="PIRSF016557">
    <property type="entry name" value="Caps_synth_CpsB"/>
    <property type="match status" value="1"/>
</dbReference>
<evidence type="ECO:0000313" key="6">
    <source>
        <dbReference type="EMBL" id="SMC30738.1"/>
    </source>
</evidence>